<name>A0ABW4IF71_9SPHI</name>
<dbReference type="PIRSF" id="PIRSF038994">
    <property type="entry name" value="NagA"/>
    <property type="match status" value="1"/>
</dbReference>
<dbReference type="PANTHER" id="PTHR11113:SF14">
    <property type="entry name" value="N-ACETYLGLUCOSAMINE-6-PHOSPHATE DEACETYLASE"/>
    <property type="match status" value="1"/>
</dbReference>
<dbReference type="EC" id="3.5.1.25" evidence="7"/>
<dbReference type="GO" id="GO:0008448">
    <property type="term" value="F:N-acetylglucosamine-6-phosphate deacetylase activity"/>
    <property type="evidence" value="ECO:0007669"/>
    <property type="project" value="UniProtKB-EC"/>
</dbReference>
<protein>
    <submittedName>
        <fullName evidence="7">N-acetylglucosamine-6-phosphate deacetylase</fullName>
        <ecNumber evidence="7">3.5.1.25</ecNumber>
    </submittedName>
</protein>
<dbReference type="NCBIfam" id="TIGR00221">
    <property type="entry name" value="nagA"/>
    <property type="match status" value="1"/>
</dbReference>
<evidence type="ECO:0000256" key="5">
    <source>
        <dbReference type="PIRNR" id="PIRNR038994"/>
    </source>
</evidence>
<evidence type="ECO:0000313" key="7">
    <source>
        <dbReference type="EMBL" id="MFD1631420.1"/>
    </source>
</evidence>
<proteinExistence type="inferred from homology"/>
<evidence type="ECO:0000256" key="2">
    <source>
        <dbReference type="ARBA" id="ARBA00022723"/>
    </source>
</evidence>
<sequence length="380" mass="42070">MGTVLKNFIYFNEQDELITHHSLYMKDGIIKELSSEISIDEKSIDLKGAYLAPAFVDLQLNGGIKVYFSDTITEEVLEQMYLDHLHVGTVNILPTLVTTSLQNILKAIDVVKVYMSKGKPGVLGLHLEGPFLNMEKKGAHNPKHIRKPTDEELKTILDAGDGVIKMMTIAPEQFTDYQLTLIKEKGIIISAGHSNATLEFSKSSFAKGVNCVTHLFNAMSSFGSREPGLVGATLDSDVYAGIIVDGFHCDDTAVRLAYRLKKGRLFLVSDATFIGKEDLEMDGIQFIHQPGRYVNSEGNLAGSNISMYDAMKHSVIKVGIPVYDVFKMASEIPLKLLGIDDRYGKIKTGYFADLVALSKEDLSITHIFRRGEEIRKGVSQ</sequence>
<reference evidence="8" key="1">
    <citation type="journal article" date="2019" name="Int. J. Syst. Evol. Microbiol.">
        <title>The Global Catalogue of Microorganisms (GCM) 10K type strain sequencing project: providing services to taxonomists for standard genome sequencing and annotation.</title>
        <authorList>
            <consortium name="The Broad Institute Genomics Platform"/>
            <consortium name="The Broad Institute Genome Sequencing Center for Infectious Disease"/>
            <person name="Wu L."/>
            <person name="Ma J."/>
        </authorList>
    </citation>
    <scope>NUCLEOTIDE SEQUENCE [LARGE SCALE GENOMIC DNA]</scope>
    <source>
        <strain evidence="8">CCUG 53762</strain>
    </source>
</reference>
<evidence type="ECO:0000256" key="4">
    <source>
        <dbReference type="ARBA" id="ARBA00023277"/>
    </source>
</evidence>
<accession>A0ABW4IF71</accession>
<dbReference type="SUPFAM" id="SSF51556">
    <property type="entry name" value="Metallo-dependent hydrolases"/>
    <property type="match status" value="1"/>
</dbReference>
<comment type="similarity">
    <text evidence="1 5">Belongs to the metallo-dependent hydrolases superfamily. NagA family.</text>
</comment>
<evidence type="ECO:0000256" key="3">
    <source>
        <dbReference type="ARBA" id="ARBA00022801"/>
    </source>
</evidence>
<keyword evidence="8" id="KW-1185">Reference proteome</keyword>
<keyword evidence="3 5" id="KW-0378">Hydrolase</keyword>
<organism evidence="7 8">
    <name type="scientific">Pseudopedobacter beijingensis</name>
    <dbReference type="NCBI Taxonomy" id="1207056"/>
    <lineage>
        <taxon>Bacteria</taxon>
        <taxon>Pseudomonadati</taxon>
        <taxon>Bacteroidota</taxon>
        <taxon>Sphingobacteriia</taxon>
        <taxon>Sphingobacteriales</taxon>
        <taxon>Sphingobacteriaceae</taxon>
        <taxon>Pseudopedobacter</taxon>
    </lineage>
</organism>
<keyword evidence="2" id="KW-0479">Metal-binding</keyword>
<comment type="caution">
    <text evidence="7">The sequence shown here is derived from an EMBL/GenBank/DDBJ whole genome shotgun (WGS) entry which is preliminary data.</text>
</comment>
<evidence type="ECO:0000256" key="1">
    <source>
        <dbReference type="ARBA" id="ARBA00010716"/>
    </source>
</evidence>
<dbReference type="EMBL" id="JBHUDG010000047">
    <property type="protein sequence ID" value="MFD1631420.1"/>
    <property type="molecule type" value="Genomic_DNA"/>
</dbReference>
<dbReference type="SUPFAM" id="SSF51338">
    <property type="entry name" value="Composite domain of metallo-dependent hydrolases"/>
    <property type="match status" value="1"/>
</dbReference>
<dbReference type="InterPro" id="IPR003764">
    <property type="entry name" value="GlcNAc_6-P_deAcase"/>
</dbReference>
<dbReference type="Proteomes" id="UP001597118">
    <property type="component" value="Unassembled WGS sequence"/>
</dbReference>
<dbReference type="InterPro" id="IPR011059">
    <property type="entry name" value="Metal-dep_hydrolase_composite"/>
</dbReference>
<dbReference type="Gene3D" id="2.30.40.10">
    <property type="entry name" value="Urease, subunit C, domain 1"/>
    <property type="match status" value="1"/>
</dbReference>
<keyword evidence="4 5" id="KW-0119">Carbohydrate metabolism</keyword>
<dbReference type="InterPro" id="IPR032466">
    <property type="entry name" value="Metal_Hydrolase"/>
</dbReference>
<gene>
    <name evidence="7" type="primary">nagA</name>
    <name evidence="7" type="ORF">ACFSAH_16220</name>
</gene>
<dbReference type="PANTHER" id="PTHR11113">
    <property type="entry name" value="N-ACETYLGLUCOSAMINE-6-PHOSPHATE DEACETYLASE"/>
    <property type="match status" value="1"/>
</dbReference>
<dbReference type="RefSeq" id="WP_379663788.1">
    <property type="nucleotide sequence ID" value="NZ_JBHUDG010000047.1"/>
</dbReference>
<dbReference type="Gene3D" id="3.20.20.140">
    <property type="entry name" value="Metal-dependent hydrolases"/>
    <property type="match status" value="1"/>
</dbReference>
<evidence type="ECO:0000259" key="6">
    <source>
        <dbReference type="Pfam" id="PF01979"/>
    </source>
</evidence>
<dbReference type="Pfam" id="PF01979">
    <property type="entry name" value="Amidohydro_1"/>
    <property type="match status" value="1"/>
</dbReference>
<feature type="domain" description="Amidohydrolase-related" evidence="6">
    <location>
        <begin position="51"/>
        <end position="371"/>
    </location>
</feature>
<dbReference type="InterPro" id="IPR006680">
    <property type="entry name" value="Amidohydro-rel"/>
</dbReference>
<evidence type="ECO:0000313" key="8">
    <source>
        <dbReference type="Proteomes" id="UP001597118"/>
    </source>
</evidence>